<name>A0A7G9V4A5_9CAUD</name>
<dbReference type="EMBL" id="MT758688">
    <property type="protein sequence ID" value="QNO01111.1"/>
    <property type="molecule type" value="Genomic_DNA"/>
</dbReference>
<evidence type="ECO:0000313" key="2">
    <source>
        <dbReference type="Proteomes" id="UP000516064"/>
    </source>
</evidence>
<proteinExistence type="predicted"/>
<dbReference type="PROSITE" id="PS51257">
    <property type="entry name" value="PROKAR_LIPOPROTEIN"/>
    <property type="match status" value="1"/>
</dbReference>
<dbReference type="GeneID" id="63209348"/>
<protein>
    <recommendedName>
        <fullName evidence="3">Lipoprotein</fullName>
    </recommendedName>
</protein>
<organism evidence="1 2">
    <name type="scientific">Mycobacterium phage CELFI</name>
    <dbReference type="NCBI Taxonomy" id="2769359"/>
    <lineage>
        <taxon>Viruses</taxon>
        <taxon>Duplodnaviria</taxon>
        <taxon>Heunggongvirae</taxon>
        <taxon>Uroviricota</taxon>
        <taxon>Caudoviricetes</taxon>
        <taxon>Vilmaviridae</taxon>
        <taxon>Lclasvirinae</taxon>
        <taxon>Faithunavirus</taxon>
        <taxon>Faithunavirus CELFI</taxon>
    </lineage>
</organism>
<dbReference type="Proteomes" id="UP000516064">
    <property type="component" value="Segment"/>
</dbReference>
<reference evidence="1 2" key="1">
    <citation type="submission" date="2020-07" db="EMBL/GenBank/DDBJ databases">
        <title>Tightening bonds in Latin-America through phage discovery.</title>
        <authorList>
            <person name="Payaslian F.P."/>
            <person name="Gradaschi V."/>
            <person name="Rondon Salazar L."/>
            <person name="Dieterle M.E."/>
            <person name="Urdaniz E."/>
            <person name="Di Paola M."/>
            <person name="Pena Carcamo J."/>
            <person name="Zon F."/>
            <person name="Allievi M.C."/>
            <person name="Sosa E."/>
            <person name="Fernandez Do Porto D."/>
            <person name="Loessner M.J."/>
            <person name="Sanchez Rivas C."/>
            <person name="Raya R."/>
            <person name="Reyes A."/>
            <person name="Piuri M."/>
        </authorList>
    </citation>
    <scope>NUCLEOTIDE SEQUENCE [LARGE SCALE GENOMIC DNA]</scope>
</reference>
<accession>A0A7G9V4A5</accession>
<dbReference type="KEGG" id="vg:63209348"/>
<evidence type="ECO:0008006" key="3">
    <source>
        <dbReference type="Google" id="ProtNLM"/>
    </source>
</evidence>
<dbReference type="RefSeq" id="YP_010012799.1">
    <property type="nucleotide sequence ID" value="NC_053506.1"/>
</dbReference>
<keyword evidence="2" id="KW-1185">Reference proteome</keyword>
<evidence type="ECO:0000313" key="1">
    <source>
        <dbReference type="EMBL" id="QNO01111.1"/>
    </source>
</evidence>
<sequence>MSRWRKAAVVGAVLAAFGLSGCASNIQDKQTYGGDAESGAQYWDGYLKTRKGDVFCVFYDRGVSCDWSSIK</sequence>